<dbReference type="STRING" id="180978.B2G44_02130"/>
<sequence length="111" mass="13132">MNFAKLLDNNLYNNYSINDLICIVNVRFNKDKNLKISKEWYTVGLKILIHSEIKFFSELILFFEHIDNDNPEFFLQPGQKIKIITGKLFLNKIILKEKGTLLIEKFIHVSE</sequence>
<dbReference type="OrthoDB" id="386032at2"/>
<reference evidence="1 4" key="2">
    <citation type="journal article" date="2023" name="Int. J. Syst. Evol. Microbiol.">
        <title>The observation of taxonomic boundaries for the 16SrII and 16SrXXV phytoplasmas using genome-based delimitation.</title>
        <authorList>
            <person name="Rodrigues Jardim B."/>
            <person name="Tran-Nguyen L.T.T."/>
            <person name="Gambley C."/>
            <person name="Al-Sadi A.M."/>
            <person name="Al-Subhi A.M."/>
            <person name="Foissac X."/>
            <person name="Salar P."/>
            <person name="Cai H."/>
            <person name="Yang J.Y."/>
            <person name="Davis R."/>
            <person name="Jones L."/>
            <person name="Rodoni B."/>
            <person name="Constable F.E."/>
        </authorList>
    </citation>
    <scope>NUCLEOTIDE SEQUENCE [LARGE SCALE GENOMIC DNA]</scope>
    <source>
        <strain evidence="1">BAWM-OMN-P75</strain>
    </source>
</reference>
<evidence type="ECO:0000313" key="3">
    <source>
        <dbReference type="Proteomes" id="UP000189722"/>
    </source>
</evidence>
<accession>A0A1S9LYS3</accession>
<evidence type="ECO:0000313" key="4">
    <source>
        <dbReference type="Proteomes" id="UP001383392"/>
    </source>
</evidence>
<dbReference type="RefSeq" id="WP_078123184.1">
    <property type="nucleotide sequence ID" value="NZ_JAOSJG010000016.1"/>
</dbReference>
<dbReference type="Proteomes" id="UP001383392">
    <property type="component" value="Unassembled WGS sequence"/>
</dbReference>
<gene>
    <name evidence="2" type="ORF">B2G44_02130</name>
    <name evidence="1" type="ORF">OC712_01815</name>
</gene>
<evidence type="ECO:0000313" key="2">
    <source>
        <dbReference type="EMBL" id="OOP58094.1"/>
    </source>
</evidence>
<reference evidence="2 3" key="1">
    <citation type="submission" date="2017-02" db="EMBL/GenBank/DDBJ databases">
        <title>A draft genome of 'Candidatus Phytoplasma aurantifolia' the agent of the witches-broom disease of lime.</title>
        <authorList>
            <person name="Foissac X."/>
            <person name="Carle P."/>
        </authorList>
    </citation>
    <scope>NUCLEOTIDE SEQUENCE [LARGE SCALE GENOMIC DNA]</scope>
    <source>
        <strain evidence="2 3">WBDL</strain>
    </source>
</reference>
<dbReference type="Proteomes" id="UP000189722">
    <property type="component" value="Unassembled WGS sequence"/>
</dbReference>
<dbReference type="AlphaFoldDB" id="A0A1S9LYS3"/>
<name>A0A1S9LYS3_9MOLU</name>
<organism evidence="2 3">
    <name type="scientific">Candidatus Phytoplasma citri</name>
    <dbReference type="NCBI Taxonomy" id="180978"/>
    <lineage>
        <taxon>Bacteria</taxon>
        <taxon>Bacillati</taxon>
        <taxon>Mycoplasmatota</taxon>
        <taxon>Mollicutes</taxon>
        <taxon>Acholeplasmatales</taxon>
        <taxon>Acholeplasmataceae</taxon>
        <taxon>Candidatus Phytoplasma</taxon>
        <taxon>16SrII (Peanut WB group)</taxon>
    </lineage>
</organism>
<keyword evidence="4" id="KW-1185">Reference proteome</keyword>
<proteinExistence type="predicted"/>
<protein>
    <submittedName>
        <fullName evidence="2">Uncharacterized protein</fullName>
    </submittedName>
</protein>
<comment type="caution">
    <text evidence="2">The sequence shown here is derived from an EMBL/GenBank/DDBJ whole genome shotgun (WGS) entry which is preliminary data.</text>
</comment>
<dbReference type="EMBL" id="MWKN01000091">
    <property type="protein sequence ID" value="OOP58094.1"/>
    <property type="molecule type" value="Genomic_DNA"/>
</dbReference>
<evidence type="ECO:0000313" key="1">
    <source>
        <dbReference type="EMBL" id="MEK0309211.1"/>
    </source>
</evidence>
<dbReference type="EMBL" id="JAOSJG010000016">
    <property type="protein sequence ID" value="MEK0309211.1"/>
    <property type="molecule type" value="Genomic_DNA"/>
</dbReference>